<evidence type="ECO:0000256" key="4">
    <source>
        <dbReference type="SAM" id="MobiDB-lite"/>
    </source>
</evidence>
<feature type="compositionally biased region" description="Polar residues" evidence="4">
    <location>
        <begin position="114"/>
        <end position="129"/>
    </location>
</feature>
<protein>
    <recommendedName>
        <fullName evidence="5">Cytochrome c domain-containing protein</fullName>
    </recommendedName>
</protein>
<dbReference type="InterPro" id="IPR009056">
    <property type="entry name" value="Cyt_c-like_dom"/>
</dbReference>
<dbReference type="AlphaFoldDB" id="A0A0C3S9M8"/>
<feature type="domain" description="Cytochrome c" evidence="5">
    <location>
        <begin position="320"/>
        <end position="436"/>
    </location>
</feature>
<evidence type="ECO:0000256" key="1">
    <source>
        <dbReference type="ARBA" id="ARBA00022723"/>
    </source>
</evidence>
<dbReference type="EMBL" id="KN840520">
    <property type="protein sequence ID" value="KIP06320.1"/>
    <property type="molecule type" value="Genomic_DNA"/>
</dbReference>
<dbReference type="GO" id="GO:0046872">
    <property type="term" value="F:metal ion binding"/>
    <property type="evidence" value="ECO:0007669"/>
    <property type="project" value="UniProtKB-KW"/>
</dbReference>
<organism evidence="6 7">
    <name type="scientific">Phlebiopsis gigantea (strain 11061_1 CR5-6)</name>
    <name type="common">White-rot fungus</name>
    <name type="synonym">Peniophora gigantea</name>
    <dbReference type="NCBI Taxonomy" id="745531"/>
    <lineage>
        <taxon>Eukaryota</taxon>
        <taxon>Fungi</taxon>
        <taxon>Dikarya</taxon>
        <taxon>Basidiomycota</taxon>
        <taxon>Agaricomycotina</taxon>
        <taxon>Agaricomycetes</taxon>
        <taxon>Polyporales</taxon>
        <taxon>Phanerochaetaceae</taxon>
        <taxon>Phlebiopsis</taxon>
    </lineage>
</organism>
<keyword evidence="1 3" id="KW-0479">Metal-binding</keyword>
<evidence type="ECO:0000313" key="7">
    <source>
        <dbReference type="Proteomes" id="UP000053257"/>
    </source>
</evidence>
<proteinExistence type="predicted"/>
<dbReference type="PROSITE" id="PS51007">
    <property type="entry name" value="CYTC"/>
    <property type="match status" value="1"/>
</dbReference>
<dbReference type="GO" id="GO:0020037">
    <property type="term" value="F:heme binding"/>
    <property type="evidence" value="ECO:0007669"/>
    <property type="project" value="InterPro"/>
</dbReference>
<keyword evidence="7" id="KW-1185">Reference proteome</keyword>
<evidence type="ECO:0000256" key="2">
    <source>
        <dbReference type="ARBA" id="ARBA00023004"/>
    </source>
</evidence>
<sequence>MAYTKDQKAILNTDDLATLKKELEAQQKATGGRKKKAAAYIRALTKKIHELEHEDAGNEGLSPPSKRRRISQQSSGLQRQDKPSSIGIESPFPLSTPPSSPCLSRPSLEAPEDQGTNLGSTPAQAQQEPQGLDPGLMPQALSDAFPLELFNTFMAGFKPFLELHREVNGEEPSMKPDNLPSLEELVATARAEDLPLISILQFEKDCIAIDRQVRSILCPAAKISPDLAWFPQDSSDELWYSIYTWFSNYVDAEARQLEKIKREVFPAKSNLQAQDQDDDHFNSRLGDLLRGKKVVIEGKRTNITATMLRQAREDAEKWPELLENGAEIAKLVLCNKYGNFKCLTCHAGGRGKLQPKAGSALRGQRGCVQDPNAEEYLHCGCPLSTALLELWITKNAALSPLANLPKHPLGPAAAGSGSDLKKADFAMSTAVLKLFEAAVYEFTGSRPVTSGSDTDNVLFTDQRTRFLITLQNCIEDLKASAESREGRKIFSEMEALAERWTNLVLSQDSEED</sequence>
<gene>
    <name evidence="6" type="ORF">PHLGIDRAFT_13933</name>
</gene>
<feature type="region of interest" description="Disordered" evidence="4">
    <location>
        <begin position="48"/>
        <end position="138"/>
    </location>
</feature>
<keyword evidence="3" id="KW-0349">Heme</keyword>
<dbReference type="GO" id="GO:0009055">
    <property type="term" value="F:electron transfer activity"/>
    <property type="evidence" value="ECO:0007669"/>
    <property type="project" value="InterPro"/>
</dbReference>
<name>A0A0C3S9M8_PHLG1</name>
<evidence type="ECO:0000256" key="3">
    <source>
        <dbReference type="PROSITE-ProRule" id="PRU00433"/>
    </source>
</evidence>
<reference evidence="6 7" key="1">
    <citation type="journal article" date="2014" name="PLoS Genet.">
        <title>Analysis of the Phlebiopsis gigantea genome, transcriptome and secretome provides insight into its pioneer colonization strategies of wood.</title>
        <authorList>
            <person name="Hori C."/>
            <person name="Ishida T."/>
            <person name="Igarashi K."/>
            <person name="Samejima M."/>
            <person name="Suzuki H."/>
            <person name="Master E."/>
            <person name="Ferreira P."/>
            <person name="Ruiz-Duenas F.J."/>
            <person name="Held B."/>
            <person name="Canessa P."/>
            <person name="Larrondo L.F."/>
            <person name="Schmoll M."/>
            <person name="Druzhinina I.S."/>
            <person name="Kubicek C.P."/>
            <person name="Gaskell J.A."/>
            <person name="Kersten P."/>
            <person name="St John F."/>
            <person name="Glasner J."/>
            <person name="Sabat G."/>
            <person name="Splinter BonDurant S."/>
            <person name="Syed K."/>
            <person name="Yadav J."/>
            <person name="Mgbeahuruike A.C."/>
            <person name="Kovalchuk A."/>
            <person name="Asiegbu F.O."/>
            <person name="Lackner G."/>
            <person name="Hoffmeister D."/>
            <person name="Rencoret J."/>
            <person name="Gutierrez A."/>
            <person name="Sun H."/>
            <person name="Lindquist E."/>
            <person name="Barry K."/>
            <person name="Riley R."/>
            <person name="Grigoriev I.V."/>
            <person name="Henrissat B."/>
            <person name="Kues U."/>
            <person name="Berka R.M."/>
            <person name="Martinez A.T."/>
            <person name="Covert S.F."/>
            <person name="Blanchette R.A."/>
            <person name="Cullen D."/>
        </authorList>
    </citation>
    <scope>NUCLEOTIDE SEQUENCE [LARGE SCALE GENOMIC DNA]</scope>
    <source>
        <strain evidence="6 7">11061_1 CR5-6</strain>
    </source>
</reference>
<evidence type="ECO:0000259" key="5">
    <source>
        <dbReference type="PROSITE" id="PS51007"/>
    </source>
</evidence>
<dbReference type="Proteomes" id="UP000053257">
    <property type="component" value="Unassembled WGS sequence"/>
</dbReference>
<dbReference type="HOGENOM" id="CLU_532218_0_0_1"/>
<accession>A0A0C3S9M8</accession>
<evidence type="ECO:0000313" key="6">
    <source>
        <dbReference type="EMBL" id="KIP06320.1"/>
    </source>
</evidence>
<dbReference type="OrthoDB" id="3059115at2759"/>
<keyword evidence="2 3" id="KW-0408">Iron</keyword>